<dbReference type="GO" id="GO:0030975">
    <property type="term" value="F:thiamine binding"/>
    <property type="evidence" value="ECO:0007669"/>
    <property type="project" value="TreeGrafter"/>
</dbReference>
<dbReference type="Gene3D" id="3.40.190.10">
    <property type="entry name" value="Periplasmic binding protein-like II"/>
    <property type="match status" value="2"/>
</dbReference>
<dbReference type="PANTHER" id="PTHR30006:SF2">
    <property type="entry name" value="ABC TRANSPORTER SUBSTRATE-BINDING PROTEIN"/>
    <property type="match status" value="1"/>
</dbReference>
<feature type="chain" id="PRO_5018599055" evidence="2">
    <location>
        <begin position="28"/>
        <end position="344"/>
    </location>
</feature>
<dbReference type="Proteomes" id="UP000288071">
    <property type="component" value="Unassembled WGS sequence"/>
</dbReference>
<evidence type="ECO:0000256" key="2">
    <source>
        <dbReference type="SAM" id="SignalP"/>
    </source>
</evidence>
<dbReference type="SUPFAM" id="SSF53850">
    <property type="entry name" value="Periplasmic binding protein-like II"/>
    <property type="match status" value="1"/>
</dbReference>
<dbReference type="GO" id="GO:0030976">
    <property type="term" value="F:thiamine pyrophosphate binding"/>
    <property type="evidence" value="ECO:0007669"/>
    <property type="project" value="TreeGrafter"/>
</dbReference>
<gene>
    <name evidence="3" type="ORF">EOW66_00475</name>
</gene>
<dbReference type="RefSeq" id="WP_128154043.1">
    <property type="nucleotide sequence ID" value="NZ_JBHSOM010000007.1"/>
</dbReference>
<evidence type="ECO:0000313" key="4">
    <source>
        <dbReference type="Proteomes" id="UP000288071"/>
    </source>
</evidence>
<sequence length="344" mass="37486">MKLERRQFLTALGACAGAAAFGSRAFANAPFVVPTYGGTWAKFWEETLMPGLTKATGIPTQLDIGLGKDFVSKIRAGGDQAPYSVFMGNENIAAMLRAEGFFEPLDMAKLPNAAQLHDGLVNTGNNGLRAIVSPIGLAYRTDMVKDAPTSWTDLWENPEFKERIGLYQIGNTGAQLFLRLTGKLFGSGDTDFDTAFKKIQELVPFTQASWSGEVAAGLMRGDVIVAPVDWTEIMMLQDKGAPVAIVAPKEGVLAFEQSFNIVKTGAMKDEAHAYINYLIDKDVQANMAQAFYTSPSNKDSVLEPALAARLPINGPKMSEIIRFDWDSYVDLAPAVTDRWNREIG</sequence>
<dbReference type="InterPro" id="IPR006311">
    <property type="entry name" value="TAT_signal"/>
</dbReference>
<dbReference type="CDD" id="cd13589">
    <property type="entry name" value="PBP2_polyamine_RpCGA009"/>
    <property type="match status" value="1"/>
</dbReference>
<evidence type="ECO:0000256" key="1">
    <source>
        <dbReference type="ARBA" id="ARBA00022729"/>
    </source>
</evidence>
<proteinExistence type="predicted"/>
<dbReference type="EMBL" id="SAVA01000001">
    <property type="protein sequence ID" value="RWR54579.1"/>
    <property type="molecule type" value="Genomic_DNA"/>
</dbReference>
<organism evidence="3 4">
    <name type="scientific">Paenirhodobacter huangdaonensis</name>
    <dbReference type="NCBI Taxonomy" id="2501515"/>
    <lineage>
        <taxon>Bacteria</taxon>
        <taxon>Pseudomonadati</taxon>
        <taxon>Pseudomonadota</taxon>
        <taxon>Alphaproteobacteria</taxon>
        <taxon>Rhodobacterales</taxon>
        <taxon>Rhodobacter group</taxon>
        <taxon>Paenirhodobacter</taxon>
    </lineage>
</organism>
<keyword evidence="4" id="KW-1185">Reference proteome</keyword>
<dbReference type="GO" id="GO:0030288">
    <property type="term" value="C:outer membrane-bounded periplasmic space"/>
    <property type="evidence" value="ECO:0007669"/>
    <property type="project" value="TreeGrafter"/>
</dbReference>
<dbReference type="Pfam" id="PF13343">
    <property type="entry name" value="SBP_bac_6"/>
    <property type="match status" value="1"/>
</dbReference>
<dbReference type="PROSITE" id="PS51318">
    <property type="entry name" value="TAT"/>
    <property type="match status" value="1"/>
</dbReference>
<protein>
    <submittedName>
        <fullName evidence="3">ABC transporter substrate-binding protein</fullName>
    </submittedName>
</protein>
<dbReference type="GO" id="GO:0015888">
    <property type="term" value="P:thiamine transport"/>
    <property type="evidence" value="ECO:0007669"/>
    <property type="project" value="TreeGrafter"/>
</dbReference>
<reference evidence="3 4" key="1">
    <citation type="submission" date="2019-01" db="EMBL/GenBank/DDBJ databases">
        <title>Sinorhodobacter populi sp. nov. isolated from the symptomatic bark tissue of Populus euramericana canker.</title>
        <authorList>
            <person name="Xu G."/>
        </authorList>
    </citation>
    <scope>NUCLEOTIDE SEQUENCE [LARGE SCALE GENOMIC DNA]</scope>
    <source>
        <strain evidence="3 4">CGMCC 1.12963</strain>
    </source>
</reference>
<accession>A0A3S3MSW2</accession>
<keyword evidence="1 2" id="KW-0732">Signal</keyword>
<name>A0A3S3MSW2_9RHOB</name>
<dbReference type="AlphaFoldDB" id="A0A3S3MSW2"/>
<comment type="caution">
    <text evidence="3">The sequence shown here is derived from an EMBL/GenBank/DDBJ whole genome shotgun (WGS) entry which is preliminary data.</text>
</comment>
<feature type="signal peptide" evidence="2">
    <location>
        <begin position="1"/>
        <end position="27"/>
    </location>
</feature>
<evidence type="ECO:0000313" key="3">
    <source>
        <dbReference type="EMBL" id="RWR54579.1"/>
    </source>
</evidence>
<reference evidence="4" key="2">
    <citation type="submission" date="2019-01" db="EMBL/GenBank/DDBJ databases">
        <title>Sinorhodobacter populi sp. nov. isolated from the symptomatic bark tissue of Populus euramericana canker.</title>
        <authorList>
            <person name="Li Y."/>
        </authorList>
    </citation>
    <scope>NUCLEOTIDE SEQUENCE [LARGE SCALE GENOMIC DNA]</scope>
    <source>
        <strain evidence="4">CGMCC 1.12963</strain>
    </source>
</reference>
<dbReference type="PANTHER" id="PTHR30006">
    <property type="entry name" value="THIAMINE-BINDING PERIPLASMIC PROTEIN-RELATED"/>
    <property type="match status" value="1"/>
</dbReference>